<comment type="pathway">
    <text evidence="4">Quinol/quinone metabolism; menaquinone biosynthesis; menaquinol from 1,4-dihydroxy-2-naphthoate: step 2/2.</text>
</comment>
<dbReference type="Pfam" id="PF01209">
    <property type="entry name" value="Ubie_methyltran"/>
    <property type="match status" value="1"/>
</dbReference>
<protein>
    <recommendedName>
        <fullName evidence="4">Demethylmenaquinone methyltransferase</fullName>
        <ecNumber evidence="4">2.1.1.163</ecNumber>
    </recommendedName>
</protein>
<feature type="binding site" evidence="4">
    <location>
        <begin position="123"/>
        <end position="124"/>
    </location>
    <ligand>
        <name>S-adenosyl-L-methionine</name>
        <dbReference type="ChEBI" id="CHEBI:59789"/>
    </ligand>
</feature>
<dbReference type="AlphaFoldDB" id="A0A8A7KD95"/>
<dbReference type="KEGG" id="ifn:GM661_06070"/>
<organism evidence="5 6">
    <name type="scientific">Iocasia fonsfrigidae</name>
    <dbReference type="NCBI Taxonomy" id="2682810"/>
    <lineage>
        <taxon>Bacteria</taxon>
        <taxon>Bacillati</taxon>
        <taxon>Bacillota</taxon>
        <taxon>Clostridia</taxon>
        <taxon>Halanaerobiales</taxon>
        <taxon>Halanaerobiaceae</taxon>
        <taxon>Iocasia</taxon>
    </lineage>
</organism>
<dbReference type="SUPFAM" id="SSF53335">
    <property type="entry name" value="S-adenosyl-L-methionine-dependent methyltransferases"/>
    <property type="match status" value="1"/>
</dbReference>
<dbReference type="HAMAP" id="MF_01813">
    <property type="entry name" value="MenG_UbiE_methyltr"/>
    <property type="match status" value="1"/>
</dbReference>
<dbReference type="PANTHER" id="PTHR43591:SF24">
    <property type="entry name" value="2-METHOXY-6-POLYPRENYL-1,4-BENZOQUINOL METHYLASE, MITOCHONDRIAL"/>
    <property type="match status" value="1"/>
</dbReference>
<keyword evidence="6" id="KW-1185">Reference proteome</keyword>
<comment type="similarity">
    <text evidence="4">Belongs to the class I-like SAM-binding methyltransferase superfamily. MenG/UbiE family.</text>
</comment>
<keyword evidence="3 4" id="KW-0949">S-adenosyl-L-methionine</keyword>
<keyword evidence="2 4" id="KW-0808">Transferase</keyword>
<dbReference type="NCBIfam" id="TIGR01934">
    <property type="entry name" value="MenG_MenH_UbiE"/>
    <property type="match status" value="1"/>
</dbReference>
<dbReference type="CDD" id="cd02440">
    <property type="entry name" value="AdoMet_MTases"/>
    <property type="match status" value="1"/>
</dbReference>
<evidence type="ECO:0000256" key="4">
    <source>
        <dbReference type="HAMAP-Rule" id="MF_01813"/>
    </source>
</evidence>
<feature type="binding site" evidence="4">
    <location>
        <position position="95"/>
    </location>
    <ligand>
        <name>S-adenosyl-L-methionine</name>
        <dbReference type="ChEBI" id="CHEBI:59789"/>
    </ligand>
</feature>
<accession>A0A8A7KD95</accession>
<evidence type="ECO:0000256" key="3">
    <source>
        <dbReference type="ARBA" id="ARBA00022691"/>
    </source>
</evidence>
<evidence type="ECO:0000313" key="6">
    <source>
        <dbReference type="Proteomes" id="UP000665020"/>
    </source>
</evidence>
<dbReference type="InterPro" id="IPR004033">
    <property type="entry name" value="UbiE/COQ5_MeTrFase"/>
</dbReference>
<dbReference type="PROSITE" id="PS51608">
    <property type="entry name" value="SAM_MT_UBIE"/>
    <property type="match status" value="1"/>
</dbReference>
<feature type="binding site" evidence="4">
    <location>
        <position position="74"/>
    </location>
    <ligand>
        <name>S-adenosyl-L-methionine</name>
        <dbReference type="ChEBI" id="CHEBI:59789"/>
    </ligand>
</feature>
<dbReference type="RefSeq" id="WP_230869203.1">
    <property type="nucleotide sequence ID" value="NZ_CP046640.1"/>
</dbReference>
<comment type="catalytic activity">
    <reaction evidence="4">
        <text>a 2-demethylmenaquinol + S-adenosyl-L-methionine = a menaquinol + S-adenosyl-L-homocysteine + H(+)</text>
        <dbReference type="Rhea" id="RHEA:42640"/>
        <dbReference type="Rhea" id="RHEA-COMP:9539"/>
        <dbReference type="Rhea" id="RHEA-COMP:9563"/>
        <dbReference type="ChEBI" id="CHEBI:15378"/>
        <dbReference type="ChEBI" id="CHEBI:18151"/>
        <dbReference type="ChEBI" id="CHEBI:55437"/>
        <dbReference type="ChEBI" id="CHEBI:57856"/>
        <dbReference type="ChEBI" id="CHEBI:59789"/>
        <dbReference type="EC" id="2.1.1.163"/>
    </reaction>
</comment>
<dbReference type="UniPathway" id="UPA00079">
    <property type="reaction ID" value="UER00169"/>
</dbReference>
<dbReference type="GO" id="GO:0032259">
    <property type="term" value="P:methylation"/>
    <property type="evidence" value="ECO:0007669"/>
    <property type="project" value="UniProtKB-KW"/>
</dbReference>
<dbReference type="Proteomes" id="UP000665020">
    <property type="component" value="Chromosome"/>
</dbReference>
<dbReference type="Gene3D" id="3.40.50.150">
    <property type="entry name" value="Vaccinia Virus protein VP39"/>
    <property type="match status" value="1"/>
</dbReference>
<name>A0A8A7KD95_9FIRM</name>
<dbReference type="EC" id="2.1.1.163" evidence="4"/>
<dbReference type="PANTHER" id="PTHR43591">
    <property type="entry name" value="METHYLTRANSFERASE"/>
    <property type="match status" value="1"/>
</dbReference>
<keyword evidence="4" id="KW-0474">Menaquinone biosynthesis</keyword>
<sequence length="257" mass="29063">MKKKEKTRDRCLIKNSSKENKEKIVLDIFNSAVHKYDLMNTLMTMGLDRYWRKLVVNYSGIRSGDKGLDLCCGTGILTIELAHAVGSSGTIIGIDFAANMLALARKRTHSNNLEQVIKLINGNVLNIPFQENTFDCATVAWGLRNVSDLQLAIQEMRRVVKPGAKVISLDMAHPEIPIFKDLYWYLFKIIIPPIAKIFSSYKKAYQYLYESARAFITQKQLAELFRSSGLINVKYHNLCGGIVAIVEGTKSLPHFPY</sequence>
<dbReference type="NCBIfam" id="NF001244">
    <property type="entry name" value="PRK00216.1-5"/>
    <property type="match status" value="1"/>
</dbReference>
<evidence type="ECO:0000256" key="2">
    <source>
        <dbReference type="ARBA" id="ARBA00022679"/>
    </source>
</evidence>
<evidence type="ECO:0000256" key="1">
    <source>
        <dbReference type="ARBA" id="ARBA00022603"/>
    </source>
</evidence>
<comment type="caution">
    <text evidence="4">Lacks conserved residue(s) required for the propagation of feature annotation.</text>
</comment>
<gene>
    <name evidence="5" type="primary">ubiE</name>
    <name evidence="4" type="synonym">menG</name>
    <name evidence="5" type="ORF">GM661_06070</name>
</gene>
<dbReference type="GO" id="GO:0043770">
    <property type="term" value="F:demethylmenaquinone methyltransferase activity"/>
    <property type="evidence" value="ECO:0007669"/>
    <property type="project" value="UniProtKB-UniRule"/>
</dbReference>
<dbReference type="GO" id="GO:0009234">
    <property type="term" value="P:menaquinone biosynthetic process"/>
    <property type="evidence" value="ECO:0007669"/>
    <property type="project" value="UniProtKB-UniRule"/>
</dbReference>
<dbReference type="EMBL" id="CP046640">
    <property type="protein sequence ID" value="QTL97578.1"/>
    <property type="molecule type" value="Genomic_DNA"/>
</dbReference>
<evidence type="ECO:0000313" key="5">
    <source>
        <dbReference type="EMBL" id="QTL97578.1"/>
    </source>
</evidence>
<proteinExistence type="inferred from homology"/>
<keyword evidence="1 4" id="KW-0489">Methyltransferase</keyword>
<comment type="function">
    <text evidence="4">Methyltransferase required for the conversion of demethylmenaquinol (DMKH2) to menaquinol (MKH2).</text>
</comment>
<reference evidence="5" key="1">
    <citation type="submission" date="2019-12" db="EMBL/GenBank/DDBJ databases">
        <authorList>
            <person name="zhang j."/>
            <person name="sun C.M."/>
        </authorList>
    </citation>
    <scope>NUCLEOTIDE SEQUENCE</scope>
    <source>
        <strain evidence="5">NS-1</strain>
    </source>
</reference>
<dbReference type="InterPro" id="IPR029063">
    <property type="entry name" value="SAM-dependent_MTases_sf"/>
</dbReference>